<organism evidence="2 3">
    <name type="scientific">Embleya scabrispora</name>
    <dbReference type="NCBI Taxonomy" id="159449"/>
    <lineage>
        <taxon>Bacteria</taxon>
        <taxon>Bacillati</taxon>
        <taxon>Actinomycetota</taxon>
        <taxon>Actinomycetes</taxon>
        <taxon>Kitasatosporales</taxon>
        <taxon>Streptomycetaceae</taxon>
        <taxon>Embleya</taxon>
    </lineage>
</organism>
<name>A0A1T3NYD0_9ACTN</name>
<reference evidence="2 3" key="1">
    <citation type="submission" date="2017-03" db="EMBL/GenBank/DDBJ databases">
        <title>Draft genome sequence of Streptomyces scabrisporus NF3, endophyte isolated from Amphipterygium adstringens.</title>
        <authorList>
            <person name="Vazquez M."/>
            <person name="Ceapa C.D."/>
            <person name="Rodriguez Luna D."/>
            <person name="Sanchez Esquivel S."/>
        </authorList>
    </citation>
    <scope>NUCLEOTIDE SEQUENCE [LARGE SCALE GENOMIC DNA]</scope>
    <source>
        <strain evidence="2 3">NF3</strain>
    </source>
</reference>
<dbReference type="NCBIfam" id="TIGR01764">
    <property type="entry name" value="excise"/>
    <property type="match status" value="1"/>
</dbReference>
<dbReference type="STRING" id="159449.B4N89_13635"/>
<feature type="domain" description="Helix-turn-helix" evidence="1">
    <location>
        <begin position="15"/>
        <end position="60"/>
    </location>
</feature>
<dbReference type="GO" id="GO:0003677">
    <property type="term" value="F:DNA binding"/>
    <property type="evidence" value="ECO:0007669"/>
    <property type="project" value="InterPro"/>
</dbReference>
<comment type="caution">
    <text evidence="2">The sequence shown here is derived from an EMBL/GenBank/DDBJ whole genome shotgun (WGS) entry which is preliminary data.</text>
</comment>
<dbReference type="InterPro" id="IPR010093">
    <property type="entry name" value="SinI_DNA-bd"/>
</dbReference>
<accession>A0A1T3NYD0</accession>
<dbReference type="RefSeq" id="WP_078976111.1">
    <property type="nucleotide sequence ID" value="NZ_MWQN01000001.1"/>
</dbReference>
<evidence type="ECO:0000313" key="2">
    <source>
        <dbReference type="EMBL" id="OPC81839.1"/>
    </source>
</evidence>
<protein>
    <recommendedName>
        <fullName evidence="1">Helix-turn-helix domain-containing protein</fullName>
    </recommendedName>
</protein>
<proteinExistence type="predicted"/>
<keyword evidence="3" id="KW-1185">Reference proteome</keyword>
<evidence type="ECO:0000313" key="3">
    <source>
        <dbReference type="Proteomes" id="UP000190037"/>
    </source>
</evidence>
<sequence>MNRQTVIPNRLLHPVEEAAELLGIGRTAVYGLIKSQALDSTMLAGRRLIPYTSLVDYVASLLSAERTDLEQSAGLDSA</sequence>
<dbReference type="EMBL" id="MWQN01000001">
    <property type="protein sequence ID" value="OPC81839.1"/>
    <property type="molecule type" value="Genomic_DNA"/>
</dbReference>
<dbReference type="Proteomes" id="UP000190037">
    <property type="component" value="Unassembled WGS sequence"/>
</dbReference>
<dbReference type="OrthoDB" id="1093249at2"/>
<dbReference type="AlphaFoldDB" id="A0A1T3NYD0"/>
<dbReference type="InterPro" id="IPR041657">
    <property type="entry name" value="HTH_17"/>
</dbReference>
<dbReference type="Pfam" id="PF12728">
    <property type="entry name" value="HTH_17"/>
    <property type="match status" value="1"/>
</dbReference>
<evidence type="ECO:0000259" key="1">
    <source>
        <dbReference type="Pfam" id="PF12728"/>
    </source>
</evidence>
<gene>
    <name evidence="2" type="ORF">B4N89_13635</name>
</gene>